<evidence type="ECO:0000313" key="1">
    <source>
        <dbReference type="EMBL" id="MDZ5757686.1"/>
    </source>
</evidence>
<evidence type="ECO:0000313" key="2">
    <source>
        <dbReference type="Proteomes" id="UP001290462"/>
    </source>
</evidence>
<dbReference type="EMBL" id="JAVBVO010000002">
    <property type="protein sequence ID" value="MDZ5757686.1"/>
    <property type="molecule type" value="Genomic_DNA"/>
</dbReference>
<reference evidence="1" key="1">
    <citation type="submission" date="2023-08" db="EMBL/GenBank/DDBJ databases">
        <title>Genomic characterization of piscicolin 126 produced by Carnobacterium maltaromaticum CM22 strain isolated from salmon (Salmo salar).</title>
        <authorList>
            <person name="Gonzalez-Gragera E."/>
            <person name="Garcia-Lopez J.D."/>
            <person name="Teso-Perez C."/>
            <person name="Gimenez-Hernandez I."/>
            <person name="Peralta-Sanchez J.M."/>
            <person name="Valdivia E."/>
            <person name="Montalban-Lopez M."/>
            <person name="Martin-Platero A.M."/>
            <person name="Banos A."/>
            <person name="Martinez-Bueno M."/>
        </authorList>
    </citation>
    <scope>NUCLEOTIDE SEQUENCE</scope>
    <source>
        <strain evidence="1">CM22</strain>
    </source>
</reference>
<sequence length="76" mass="8925">MKQRKGNLIMQTDGNWNDVCVYAVNFSTLDGRHIEKILIFPEKFTKEIIEKAVLKRFRQIDKVERIEAWCGALSLK</sequence>
<dbReference type="RefSeq" id="WP_010054819.1">
    <property type="nucleotide sequence ID" value="NZ_BJOJ01000053.1"/>
</dbReference>
<gene>
    <name evidence="1" type="ORF">RAK27_03360</name>
</gene>
<protein>
    <submittedName>
        <fullName evidence="1">Uncharacterized protein</fullName>
    </submittedName>
</protein>
<dbReference type="Proteomes" id="UP001290462">
    <property type="component" value="Unassembled WGS sequence"/>
</dbReference>
<organism evidence="1 2">
    <name type="scientific">Carnobacterium maltaromaticum</name>
    <name type="common">Carnobacterium piscicola</name>
    <dbReference type="NCBI Taxonomy" id="2751"/>
    <lineage>
        <taxon>Bacteria</taxon>
        <taxon>Bacillati</taxon>
        <taxon>Bacillota</taxon>
        <taxon>Bacilli</taxon>
        <taxon>Lactobacillales</taxon>
        <taxon>Carnobacteriaceae</taxon>
        <taxon>Carnobacterium</taxon>
    </lineage>
</organism>
<name>A0AAW9K345_CARML</name>
<proteinExistence type="predicted"/>
<accession>A0AAW9K345</accession>
<comment type="caution">
    <text evidence="1">The sequence shown here is derived from an EMBL/GenBank/DDBJ whole genome shotgun (WGS) entry which is preliminary data.</text>
</comment>
<dbReference type="GeneID" id="83607330"/>
<dbReference type="AlphaFoldDB" id="A0AAW9K345"/>